<feature type="compositionally biased region" description="Basic and acidic residues" evidence="2">
    <location>
        <begin position="17"/>
        <end position="27"/>
    </location>
</feature>
<dbReference type="InterPro" id="IPR053932">
    <property type="entry name" value="GeBP-like_DBD"/>
</dbReference>
<accession>A0A2R6QDG4</accession>
<dbReference type="InParanoid" id="A0A2R6QDG4"/>
<dbReference type="OrthoDB" id="1306175at2759"/>
<sequence length="248" mass="28681">MLPRNPGSPPPPSSKQPTEKLPDKAAVETEQDPEVLKQQSPFSMSDVDTSSDEETKVTTVITLGDKPTYPLQRQKLVEKDLISEDSYPLDENDPPSSEGFEVEDTWKITRIYSKKEKTKQPQSQKPLFEKSMSEEEDDFAILKFIFFYIFSTGVYPSPDSIQLHEFVKNSVGANVSGRLLRDKIMKLRKRFKKIVKKKGDDPNFSRPLHREMFELSRRIWGHENNLVEEDEQTKAMIKEQLMKEDALR</sequence>
<name>A0A2R6QDG4_ACTCC</name>
<evidence type="ECO:0000256" key="2">
    <source>
        <dbReference type="SAM" id="MobiDB-lite"/>
    </source>
</evidence>
<protein>
    <submittedName>
        <fullName evidence="4">STOREKEEPER protein</fullName>
    </submittedName>
</protein>
<evidence type="ECO:0000259" key="3">
    <source>
        <dbReference type="Pfam" id="PF04504"/>
    </source>
</evidence>
<feature type="compositionally biased region" description="Polar residues" evidence="2">
    <location>
        <begin position="37"/>
        <end position="48"/>
    </location>
</feature>
<dbReference type="Gramene" id="PSS06168">
    <property type="protein sequence ID" value="PSS06168"/>
    <property type="gene ID" value="CEY00_Acc19441"/>
</dbReference>
<reference evidence="5" key="2">
    <citation type="journal article" date="2018" name="BMC Genomics">
        <title>A manually annotated Actinidia chinensis var. chinensis (kiwifruit) genome highlights the challenges associated with draft genomes and gene prediction in plants.</title>
        <authorList>
            <person name="Pilkington S.M."/>
            <person name="Crowhurst R."/>
            <person name="Hilario E."/>
            <person name="Nardozza S."/>
            <person name="Fraser L."/>
            <person name="Peng Y."/>
            <person name="Gunaseelan K."/>
            <person name="Simpson R."/>
            <person name="Tahir J."/>
            <person name="Deroles S.C."/>
            <person name="Templeton K."/>
            <person name="Luo Z."/>
            <person name="Davy M."/>
            <person name="Cheng C."/>
            <person name="McNeilage M."/>
            <person name="Scaglione D."/>
            <person name="Liu Y."/>
            <person name="Zhang Q."/>
            <person name="Datson P."/>
            <person name="De Silva N."/>
            <person name="Gardiner S.E."/>
            <person name="Bassett H."/>
            <person name="Chagne D."/>
            <person name="McCallum J."/>
            <person name="Dzierzon H."/>
            <person name="Deng C."/>
            <person name="Wang Y.Y."/>
            <person name="Barron L."/>
            <person name="Manako K."/>
            <person name="Bowen J."/>
            <person name="Foster T.M."/>
            <person name="Erridge Z.A."/>
            <person name="Tiffin H."/>
            <person name="Waite C.N."/>
            <person name="Davies K.M."/>
            <person name="Grierson E.P."/>
            <person name="Laing W.A."/>
            <person name="Kirk R."/>
            <person name="Chen X."/>
            <person name="Wood M."/>
            <person name="Montefiori M."/>
            <person name="Brummell D.A."/>
            <person name="Schwinn K.E."/>
            <person name="Catanach A."/>
            <person name="Fullerton C."/>
            <person name="Li D."/>
            <person name="Meiyalaghan S."/>
            <person name="Nieuwenhuizen N."/>
            <person name="Read N."/>
            <person name="Prakash R."/>
            <person name="Hunter D."/>
            <person name="Zhang H."/>
            <person name="McKenzie M."/>
            <person name="Knabel M."/>
            <person name="Harris A."/>
            <person name="Allan A.C."/>
            <person name="Gleave A."/>
            <person name="Chen A."/>
            <person name="Janssen B.J."/>
            <person name="Plunkett B."/>
            <person name="Ampomah-Dwamena C."/>
            <person name="Voogd C."/>
            <person name="Leif D."/>
            <person name="Lafferty D."/>
            <person name="Souleyre E.J.F."/>
            <person name="Varkonyi-Gasic E."/>
            <person name="Gambi F."/>
            <person name="Hanley J."/>
            <person name="Yao J.L."/>
            <person name="Cheung J."/>
            <person name="David K.M."/>
            <person name="Warren B."/>
            <person name="Marsh K."/>
            <person name="Snowden K.C."/>
            <person name="Lin-Wang K."/>
            <person name="Brian L."/>
            <person name="Martinez-Sanchez M."/>
            <person name="Wang M."/>
            <person name="Ileperuma N."/>
            <person name="Macnee N."/>
            <person name="Campin R."/>
            <person name="McAtee P."/>
            <person name="Drummond R.S.M."/>
            <person name="Espley R.V."/>
            <person name="Ireland H.S."/>
            <person name="Wu R."/>
            <person name="Atkinson R.G."/>
            <person name="Karunairetnam S."/>
            <person name="Bulley S."/>
            <person name="Chunkath S."/>
            <person name="Hanley Z."/>
            <person name="Storey R."/>
            <person name="Thrimawithana A.H."/>
            <person name="Thomson S."/>
            <person name="David C."/>
            <person name="Testolin R."/>
            <person name="Huang H."/>
            <person name="Hellens R.P."/>
            <person name="Schaffer R.J."/>
        </authorList>
    </citation>
    <scope>NUCLEOTIDE SEQUENCE [LARGE SCALE GENOMIC DNA]</scope>
    <source>
        <strain evidence="5">cv. Red5</strain>
    </source>
</reference>
<dbReference type="InterPro" id="IPR007592">
    <property type="entry name" value="GEBP"/>
</dbReference>
<proteinExistence type="inferred from homology"/>
<comment type="caution">
    <text evidence="4">The sequence shown here is derived from an EMBL/GenBank/DDBJ whole genome shotgun (WGS) entry which is preliminary data.</text>
</comment>
<dbReference type="PANTHER" id="PTHR31662">
    <property type="entry name" value="BNAANNG10740D PROTEIN-RELATED"/>
    <property type="match status" value="1"/>
</dbReference>
<dbReference type="GO" id="GO:0006355">
    <property type="term" value="P:regulation of DNA-templated transcription"/>
    <property type="evidence" value="ECO:0007669"/>
    <property type="project" value="InterPro"/>
</dbReference>
<dbReference type="AlphaFoldDB" id="A0A2R6QDG4"/>
<feature type="compositionally biased region" description="Pro residues" evidence="2">
    <location>
        <begin position="1"/>
        <end position="14"/>
    </location>
</feature>
<dbReference type="GO" id="GO:0005634">
    <property type="term" value="C:nucleus"/>
    <property type="evidence" value="ECO:0007669"/>
    <property type="project" value="TreeGrafter"/>
</dbReference>
<feature type="domain" description="Glabrous enhancer-binding protein-like DBD" evidence="3">
    <location>
        <begin position="135"/>
        <end position="221"/>
    </location>
</feature>
<evidence type="ECO:0000313" key="4">
    <source>
        <dbReference type="EMBL" id="PSS06168.1"/>
    </source>
</evidence>
<reference evidence="4 5" key="1">
    <citation type="submission" date="2017-07" db="EMBL/GenBank/DDBJ databases">
        <title>An improved, manually edited Actinidia chinensis var. chinensis (kiwifruit) genome highlights the challenges associated with draft genomes and gene prediction in plants.</title>
        <authorList>
            <person name="Pilkington S."/>
            <person name="Crowhurst R."/>
            <person name="Hilario E."/>
            <person name="Nardozza S."/>
            <person name="Fraser L."/>
            <person name="Peng Y."/>
            <person name="Gunaseelan K."/>
            <person name="Simpson R."/>
            <person name="Tahir J."/>
            <person name="Deroles S."/>
            <person name="Templeton K."/>
            <person name="Luo Z."/>
            <person name="Davy M."/>
            <person name="Cheng C."/>
            <person name="Mcneilage M."/>
            <person name="Scaglione D."/>
            <person name="Liu Y."/>
            <person name="Zhang Q."/>
            <person name="Datson P."/>
            <person name="De Silva N."/>
            <person name="Gardiner S."/>
            <person name="Bassett H."/>
            <person name="Chagne D."/>
            <person name="Mccallum J."/>
            <person name="Dzierzon H."/>
            <person name="Deng C."/>
            <person name="Wang Y.-Y."/>
            <person name="Barron N."/>
            <person name="Manako K."/>
            <person name="Bowen J."/>
            <person name="Foster T."/>
            <person name="Erridge Z."/>
            <person name="Tiffin H."/>
            <person name="Waite C."/>
            <person name="Davies K."/>
            <person name="Grierson E."/>
            <person name="Laing W."/>
            <person name="Kirk R."/>
            <person name="Chen X."/>
            <person name="Wood M."/>
            <person name="Montefiori M."/>
            <person name="Brummell D."/>
            <person name="Schwinn K."/>
            <person name="Catanach A."/>
            <person name="Fullerton C."/>
            <person name="Li D."/>
            <person name="Meiyalaghan S."/>
            <person name="Nieuwenhuizen N."/>
            <person name="Read N."/>
            <person name="Prakash R."/>
            <person name="Hunter D."/>
            <person name="Zhang H."/>
            <person name="Mckenzie M."/>
            <person name="Knabel M."/>
            <person name="Harris A."/>
            <person name="Allan A."/>
            <person name="Chen A."/>
            <person name="Janssen B."/>
            <person name="Plunkett B."/>
            <person name="Dwamena C."/>
            <person name="Voogd C."/>
            <person name="Leif D."/>
            <person name="Lafferty D."/>
            <person name="Souleyre E."/>
            <person name="Varkonyi-Gasic E."/>
            <person name="Gambi F."/>
            <person name="Hanley J."/>
            <person name="Yao J.-L."/>
            <person name="Cheung J."/>
            <person name="David K."/>
            <person name="Warren B."/>
            <person name="Marsh K."/>
            <person name="Snowden K."/>
            <person name="Lin-Wang K."/>
            <person name="Brian L."/>
            <person name="Martinez-Sanchez M."/>
            <person name="Wang M."/>
            <person name="Ileperuma N."/>
            <person name="Macnee N."/>
            <person name="Campin R."/>
            <person name="Mcatee P."/>
            <person name="Drummond R."/>
            <person name="Espley R."/>
            <person name="Ireland H."/>
            <person name="Wu R."/>
            <person name="Atkinson R."/>
            <person name="Karunairetnam S."/>
            <person name="Bulley S."/>
            <person name="Chunkath S."/>
            <person name="Hanley Z."/>
            <person name="Storey R."/>
            <person name="Thrimawithana A."/>
            <person name="Thomson S."/>
            <person name="David C."/>
            <person name="Testolin R."/>
        </authorList>
    </citation>
    <scope>NUCLEOTIDE SEQUENCE [LARGE SCALE GENOMIC DNA]</scope>
    <source>
        <strain evidence="5">cv. Red5</strain>
        <tissue evidence="4">Young leaf</tissue>
    </source>
</reference>
<evidence type="ECO:0000313" key="5">
    <source>
        <dbReference type="Proteomes" id="UP000241394"/>
    </source>
</evidence>
<dbReference type="EMBL" id="NKQK01000017">
    <property type="protein sequence ID" value="PSS06168.1"/>
    <property type="molecule type" value="Genomic_DNA"/>
</dbReference>
<feature type="region of interest" description="Disordered" evidence="2">
    <location>
        <begin position="1"/>
        <end position="61"/>
    </location>
</feature>
<organism evidence="4 5">
    <name type="scientific">Actinidia chinensis var. chinensis</name>
    <name type="common">Chinese soft-hair kiwi</name>
    <dbReference type="NCBI Taxonomy" id="1590841"/>
    <lineage>
        <taxon>Eukaryota</taxon>
        <taxon>Viridiplantae</taxon>
        <taxon>Streptophyta</taxon>
        <taxon>Embryophyta</taxon>
        <taxon>Tracheophyta</taxon>
        <taxon>Spermatophyta</taxon>
        <taxon>Magnoliopsida</taxon>
        <taxon>eudicotyledons</taxon>
        <taxon>Gunneridae</taxon>
        <taxon>Pentapetalae</taxon>
        <taxon>asterids</taxon>
        <taxon>Ericales</taxon>
        <taxon>Actinidiaceae</taxon>
        <taxon>Actinidia</taxon>
    </lineage>
</organism>
<keyword evidence="5" id="KW-1185">Reference proteome</keyword>
<comment type="similarity">
    <text evidence="1">Belongs to the GeBP family.</text>
</comment>
<dbReference type="Proteomes" id="UP000241394">
    <property type="component" value="Chromosome LG17"/>
</dbReference>
<dbReference type="Pfam" id="PF04504">
    <property type="entry name" value="GeBP-like_DBD"/>
    <property type="match status" value="1"/>
</dbReference>
<evidence type="ECO:0000256" key="1">
    <source>
        <dbReference type="ARBA" id="ARBA00010820"/>
    </source>
</evidence>
<gene>
    <name evidence="4" type="ORF">CEY00_Acc19441</name>
</gene>